<evidence type="ECO:0000313" key="2">
    <source>
        <dbReference type="Proteomes" id="UP000821845"/>
    </source>
</evidence>
<accession>A0ACB7THC6</accession>
<keyword evidence="2" id="KW-1185">Reference proteome</keyword>
<gene>
    <name evidence="1" type="ORF">HPB50_008874</name>
</gene>
<sequence>MRGSSIGIGDGGKAGAGSRWVRLSHPERSGFSRRPAAMSDVVTKGGGDASDVLDGLEALGSDSSPVDSFDPLTPISLKRQLRKGYGRPVMELLTRYFRALYDLSAYVNKVAFLNRCRSMNVVPAEYRVQCPDINNTRHIIRLLGICSYKLMLQAQPDAQGAGGASARAAA</sequence>
<dbReference type="Proteomes" id="UP000821845">
    <property type="component" value="Chromosome 1"/>
</dbReference>
<dbReference type="EMBL" id="CM023481">
    <property type="protein sequence ID" value="KAH6945528.1"/>
    <property type="molecule type" value="Genomic_DNA"/>
</dbReference>
<reference evidence="1" key="1">
    <citation type="submission" date="2020-05" db="EMBL/GenBank/DDBJ databases">
        <title>Large-scale comparative analyses of tick genomes elucidate their genetic diversity and vector capacities.</title>
        <authorList>
            <person name="Jia N."/>
            <person name="Wang J."/>
            <person name="Shi W."/>
            <person name="Du L."/>
            <person name="Sun Y."/>
            <person name="Zhan W."/>
            <person name="Jiang J."/>
            <person name="Wang Q."/>
            <person name="Zhang B."/>
            <person name="Ji P."/>
            <person name="Sakyi L.B."/>
            <person name="Cui X."/>
            <person name="Yuan T."/>
            <person name="Jiang B."/>
            <person name="Yang W."/>
            <person name="Lam T.T.-Y."/>
            <person name="Chang Q."/>
            <person name="Ding S."/>
            <person name="Wang X."/>
            <person name="Zhu J."/>
            <person name="Ruan X."/>
            <person name="Zhao L."/>
            <person name="Wei J."/>
            <person name="Que T."/>
            <person name="Du C."/>
            <person name="Cheng J."/>
            <person name="Dai P."/>
            <person name="Han X."/>
            <person name="Huang E."/>
            <person name="Gao Y."/>
            <person name="Liu J."/>
            <person name="Shao H."/>
            <person name="Ye R."/>
            <person name="Li L."/>
            <person name="Wei W."/>
            <person name="Wang X."/>
            <person name="Wang C."/>
            <person name="Yang T."/>
            <person name="Huo Q."/>
            <person name="Li W."/>
            <person name="Guo W."/>
            <person name="Chen H."/>
            <person name="Zhou L."/>
            <person name="Ni X."/>
            <person name="Tian J."/>
            <person name="Zhou Y."/>
            <person name="Sheng Y."/>
            <person name="Liu T."/>
            <person name="Pan Y."/>
            <person name="Xia L."/>
            <person name="Li J."/>
            <person name="Zhao F."/>
            <person name="Cao W."/>
        </authorList>
    </citation>
    <scope>NUCLEOTIDE SEQUENCE</scope>
    <source>
        <strain evidence="1">Hyas-2018</strain>
    </source>
</reference>
<protein>
    <submittedName>
        <fullName evidence="1">Uncharacterized protein</fullName>
    </submittedName>
</protein>
<name>A0ACB7THC6_HYAAI</name>
<comment type="caution">
    <text evidence="1">The sequence shown here is derived from an EMBL/GenBank/DDBJ whole genome shotgun (WGS) entry which is preliminary data.</text>
</comment>
<organism evidence="1 2">
    <name type="scientific">Hyalomma asiaticum</name>
    <name type="common">Tick</name>
    <dbReference type="NCBI Taxonomy" id="266040"/>
    <lineage>
        <taxon>Eukaryota</taxon>
        <taxon>Metazoa</taxon>
        <taxon>Ecdysozoa</taxon>
        <taxon>Arthropoda</taxon>
        <taxon>Chelicerata</taxon>
        <taxon>Arachnida</taxon>
        <taxon>Acari</taxon>
        <taxon>Parasitiformes</taxon>
        <taxon>Ixodida</taxon>
        <taxon>Ixodoidea</taxon>
        <taxon>Ixodidae</taxon>
        <taxon>Hyalomminae</taxon>
        <taxon>Hyalomma</taxon>
    </lineage>
</organism>
<evidence type="ECO:0000313" key="1">
    <source>
        <dbReference type="EMBL" id="KAH6945528.1"/>
    </source>
</evidence>
<proteinExistence type="predicted"/>